<feature type="domain" description="J" evidence="2">
    <location>
        <begin position="9"/>
        <end position="74"/>
    </location>
</feature>
<evidence type="ECO:0000313" key="5">
    <source>
        <dbReference type="Proteomes" id="UP000245464"/>
    </source>
</evidence>
<dbReference type="InterPro" id="IPR036869">
    <property type="entry name" value="J_dom_sf"/>
</dbReference>
<reference evidence="3" key="1">
    <citation type="journal article" date="2018" name="BMC Genomics">
        <title>Comparative genomics of the wheat fungal pathogen Pyrenophora tritici-repentis reveals chromosomal variations and genome plasticity.</title>
        <authorList>
            <person name="Moolhuijzen P."/>
            <person name="See P.T."/>
            <person name="Hane J.K."/>
            <person name="Shi G."/>
            <person name="Liu Z."/>
            <person name="Oliver R.P."/>
            <person name="Moffat C.S."/>
        </authorList>
    </citation>
    <scope>NUCLEOTIDE SEQUENCE [LARGE SCALE GENOMIC DNA]</scope>
    <source>
        <strain evidence="3">M4</strain>
    </source>
</reference>
<feature type="region of interest" description="Disordered" evidence="1">
    <location>
        <begin position="69"/>
        <end position="161"/>
    </location>
</feature>
<protein>
    <submittedName>
        <fullName evidence="4">DnaJ domain containing protein</fullName>
    </submittedName>
    <submittedName>
        <fullName evidence="3">DnaJ, DnaJ-class molecular chaperone with C-terminal Zn finger domain protein</fullName>
    </submittedName>
</protein>
<feature type="region of interest" description="Disordered" evidence="1">
    <location>
        <begin position="346"/>
        <end position="373"/>
    </location>
</feature>
<proteinExistence type="predicted"/>
<name>A0A2W1F057_9PLEO</name>
<accession>A0A2W1F057</accession>
<dbReference type="PROSITE" id="PS50076">
    <property type="entry name" value="DNAJ_2"/>
    <property type="match status" value="1"/>
</dbReference>
<reference evidence="6" key="4">
    <citation type="journal article" date="2022" name="Microb. Genom.">
        <title>A global pangenome for the wheat fungal pathogen Pyrenophora tritici-repentis and prediction of effector protein structural homology.</title>
        <authorList>
            <person name="Moolhuijzen P.M."/>
            <person name="See P.T."/>
            <person name="Shi G."/>
            <person name="Powell H.R."/>
            <person name="Cockram J."/>
            <person name="Jorgensen L.N."/>
            <person name="Benslimane H."/>
            <person name="Strelkov S.E."/>
            <person name="Turner J."/>
            <person name="Liu Z."/>
            <person name="Moffat C.S."/>
        </authorList>
    </citation>
    <scope>NUCLEOTIDE SEQUENCE [LARGE SCALE GENOMIC DNA]</scope>
</reference>
<dbReference type="Gene3D" id="1.10.287.110">
    <property type="entry name" value="DnaJ domain"/>
    <property type="match status" value="1"/>
</dbReference>
<reference evidence="4" key="2">
    <citation type="submission" date="2021-05" db="EMBL/GenBank/DDBJ databases">
        <authorList>
            <person name="Moolhuijzen P.M."/>
            <person name="Moffat C.S."/>
        </authorList>
    </citation>
    <scope>NUCLEOTIDE SEQUENCE</scope>
    <source>
        <strain evidence="4">86-124</strain>
    </source>
</reference>
<dbReference type="EMBL" id="NQIK02000010">
    <property type="protein sequence ID" value="KAF7565497.1"/>
    <property type="molecule type" value="Genomic_DNA"/>
</dbReference>
<sequence>MAPAVSKHDHYVVLQVRPGAPHEEIKASYRRLARLHHPDKNIGCIEATANTQLINAAWEVLSDVVKRQEYDRTRPKPTASKSSGPSSPNPNASTGSGPKPPNPTASASSGPKPQKPTASTSSGPKPAKPSPTTSSEQDDRSTPRQPDTTAQDEARAEAASNAKRQEWLNFEKYQEQQIRESVKVVNPLEALLSFLDAKIKENRAKLAANEPNAWSIFSYFKKRLSEEEKGELRKECVDLENVMRIQRISLDKANMQLQELRDELARREAQESVRLSSEKFEAQRRERARKAEAQEARWREQARQQAQQRAEREQREAAARKEADRARRERDRDLEEYLARLRAANEAAARNQQEQTKKRQAEQHAEEKRGKTSETCKHKAWWDKIEGRHDCGYCTAILYKFSQRCPGCGIASCDSCRRVLQAGGTPSVDHSRHGGNGRREEYHFWD</sequence>
<dbReference type="AlphaFoldDB" id="A0A2W1F057"/>
<gene>
    <name evidence="4" type="ORF">Ptr86124_008523</name>
    <name evidence="3" type="ORF">PtrM4_049310</name>
</gene>
<feature type="compositionally biased region" description="Basic and acidic residues" evidence="1">
    <location>
        <begin position="355"/>
        <end position="373"/>
    </location>
</feature>
<dbReference type="PRINTS" id="PR00625">
    <property type="entry name" value="JDOMAIN"/>
</dbReference>
<comment type="caution">
    <text evidence="3">The sequence shown here is derived from an EMBL/GenBank/DDBJ whole genome shotgun (WGS) entry which is preliminary data.</text>
</comment>
<dbReference type="PANTHER" id="PTHR24074">
    <property type="entry name" value="CO-CHAPERONE PROTEIN DJLA"/>
    <property type="match status" value="1"/>
</dbReference>
<dbReference type="InterPro" id="IPR001623">
    <property type="entry name" value="DnaJ_domain"/>
</dbReference>
<dbReference type="SUPFAM" id="SSF46565">
    <property type="entry name" value="Chaperone J-domain"/>
    <property type="match status" value="1"/>
</dbReference>
<dbReference type="Pfam" id="PF00226">
    <property type="entry name" value="DnaJ"/>
    <property type="match status" value="1"/>
</dbReference>
<feature type="compositionally biased region" description="Low complexity" evidence="1">
    <location>
        <begin position="118"/>
        <end position="135"/>
    </location>
</feature>
<reference evidence="4" key="3">
    <citation type="journal article" date="2022" name="bioRxiv">
        <title>A global pangenome for the wheat fungal pathogen Pyrenophora tritici-repentis and prediction of effector protein structural homology.</title>
        <authorList>
            <person name="Moolhuijzen P."/>
            <person name="See P.T."/>
            <person name="Shi G."/>
            <person name="Powell H.R."/>
            <person name="Cockram J."/>
            <person name="Jorgensen L.N."/>
            <person name="Benslimane H."/>
            <person name="Strelkov S.E."/>
            <person name="Turner J."/>
            <person name="Liu Z."/>
            <person name="Moffat C.S."/>
        </authorList>
    </citation>
    <scope>NUCLEOTIDE SEQUENCE</scope>
    <source>
        <strain evidence="4">86-124</strain>
    </source>
</reference>
<feature type="compositionally biased region" description="Low complexity" evidence="1">
    <location>
        <begin position="76"/>
        <end position="97"/>
    </location>
</feature>
<organism evidence="3 5">
    <name type="scientific">Pyrenophora tritici-repentis</name>
    <dbReference type="NCBI Taxonomy" id="45151"/>
    <lineage>
        <taxon>Eukaryota</taxon>
        <taxon>Fungi</taxon>
        <taxon>Dikarya</taxon>
        <taxon>Ascomycota</taxon>
        <taxon>Pezizomycotina</taxon>
        <taxon>Dothideomycetes</taxon>
        <taxon>Pleosporomycetidae</taxon>
        <taxon>Pleosporales</taxon>
        <taxon>Pleosporineae</taxon>
        <taxon>Pleosporaceae</taxon>
        <taxon>Pyrenophora</taxon>
    </lineage>
</organism>
<feature type="region of interest" description="Disordered" evidence="1">
    <location>
        <begin position="424"/>
        <end position="446"/>
    </location>
</feature>
<keyword evidence="6" id="KW-1185">Reference proteome</keyword>
<evidence type="ECO:0000313" key="6">
    <source>
        <dbReference type="Proteomes" id="UP000249757"/>
    </source>
</evidence>
<dbReference type="InterPro" id="IPR050817">
    <property type="entry name" value="DjlA_DnaK_co-chaperone"/>
</dbReference>
<feature type="region of interest" description="Disordered" evidence="1">
    <location>
        <begin position="275"/>
        <end position="329"/>
    </location>
</feature>
<dbReference type="CDD" id="cd06257">
    <property type="entry name" value="DnaJ"/>
    <property type="match status" value="1"/>
</dbReference>
<feature type="compositionally biased region" description="Basic and acidic residues" evidence="1">
    <location>
        <begin position="275"/>
        <end position="302"/>
    </location>
</feature>
<dbReference type="EMBL" id="NRDI02000011">
    <property type="protein sequence ID" value="KAI1512557.1"/>
    <property type="molecule type" value="Genomic_DNA"/>
</dbReference>
<evidence type="ECO:0000313" key="3">
    <source>
        <dbReference type="EMBL" id="KAF7565497.1"/>
    </source>
</evidence>
<feature type="compositionally biased region" description="Basic and acidic residues" evidence="1">
    <location>
        <begin position="309"/>
        <end position="329"/>
    </location>
</feature>
<dbReference type="SMART" id="SM00271">
    <property type="entry name" value="DnaJ"/>
    <property type="match status" value="1"/>
</dbReference>
<dbReference type="OMA" id="QAYKLKA"/>
<evidence type="ECO:0000313" key="4">
    <source>
        <dbReference type="EMBL" id="KAI1512557.1"/>
    </source>
</evidence>
<dbReference type="Proteomes" id="UP000245464">
    <property type="component" value="Chromosome 10"/>
</dbReference>
<feature type="compositionally biased region" description="Basic and acidic residues" evidence="1">
    <location>
        <begin position="429"/>
        <end position="446"/>
    </location>
</feature>
<dbReference type="Proteomes" id="UP000249757">
    <property type="component" value="Unassembled WGS sequence"/>
</dbReference>
<evidence type="ECO:0000259" key="2">
    <source>
        <dbReference type="PROSITE" id="PS50076"/>
    </source>
</evidence>
<evidence type="ECO:0000256" key="1">
    <source>
        <dbReference type="SAM" id="MobiDB-lite"/>
    </source>
</evidence>